<accession>A0ABT9A1K3</accession>
<comment type="caution">
    <text evidence="1">The sequence shown here is derived from an EMBL/GenBank/DDBJ whole genome shotgun (WGS) entry which is preliminary data.</text>
</comment>
<evidence type="ECO:0000313" key="2">
    <source>
        <dbReference type="Proteomes" id="UP001176468"/>
    </source>
</evidence>
<reference evidence="1" key="1">
    <citation type="submission" date="2023-07" db="EMBL/GenBank/DDBJ databases">
        <authorList>
            <person name="Kim M.K."/>
        </authorList>
    </citation>
    <scope>NUCLEOTIDE SEQUENCE</scope>
    <source>
        <strain evidence="1">CA1-15</strain>
    </source>
</reference>
<dbReference type="EMBL" id="JAUQSZ010000011">
    <property type="protein sequence ID" value="MDO7843699.1"/>
    <property type="molecule type" value="Genomic_DNA"/>
</dbReference>
<evidence type="ECO:0000313" key="1">
    <source>
        <dbReference type="EMBL" id="MDO7843699.1"/>
    </source>
</evidence>
<dbReference type="RefSeq" id="WP_304562160.1">
    <property type="nucleotide sequence ID" value="NZ_JAUQSZ010000011.1"/>
</dbReference>
<proteinExistence type="predicted"/>
<protein>
    <submittedName>
        <fullName evidence="1">Uncharacterized protein</fullName>
    </submittedName>
</protein>
<dbReference type="Proteomes" id="UP001176468">
    <property type="component" value="Unassembled WGS sequence"/>
</dbReference>
<sequence length="162" mass="18346">MIRGPTIDLACEHRYGHQDHEGKTRVMLYLQFDGASLPRNVGGNRSDRYRVSNGDEGHLSFGPYTAVEAGRYVAGFYIRRIGEPCSGAIDMDVSADGFEILAIRRMKHFELFEDIATFVSLSFVLEQKADRAEVRLFVEKNVLIEVEELVIFSADQRIWGAK</sequence>
<organism evidence="1 2">
    <name type="scientific">Sphingomonas immobilis</name>
    <dbReference type="NCBI Taxonomy" id="3063997"/>
    <lineage>
        <taxon>Bacteria</taxon>
        <taxon>Pseudomonadati</taxon>
        <taxon>Pseudomonadota</taxon>
        <taxon>Alphaproteobacteria</taxon>
        <taxon>Sphingomonadales</taxon>
        <taxon>Sphingomonadaceae</taxon>
        <taxon>Sphingomonas</taxon>
    </lineage>
</organism>
<name>A0ABT9A1K3_9SPHN</name>
<gene>
    <name evidence="1" type="ORF">Q5H94_15305</name>
</gene>
<keyword evidence="2" id="KW-1185">Reference proteome</keyword>